<dbReference type="InterPro" id="IPR029063">
    <property type="entry name" value="SAM-dependent_MTases_sf"/>
</dbReference>
<evidence type="ECO:0000313" key="3">
    <source>
        <dbReference type="EMBL" id="CAA7041744.1"/>
    </source>
</evidence>
<keyword evidence="2" id="KW-1133">Transmembrane helix</keyword>
<dbReference type="AlphaFoldDB" id="A0A6D2JKZ9"/>
<accession>A0A6D2JKZ9</accession>
<protein>
    <submittedName>
        <fullName evidence="3">Uncharacterized protein</fullName>
    </submittedName>
</protein>
<dbReference type="Proteomes" id="UP000467841">
    <property type="component" value="Unassembled WGS sequence"/>
</dbReference>
<proteinExistence type="predicted"/>
<keyword evidence="1" id="KW-0949">S-adenosyl-L-methionine</keyword>
<feature type="transmembrane region" description="Helical" evidence="2">
    <location>
        <begin position="132"/>
        <end position="153"/>
    </location>
</feature>
<dbReference type="PANTHER" id="PTHR11006:SF101">
    <property type="entry name" value="HISTONE-ARGININE METHYLTRANSFERASE 1.4-RELATED"/>
    <property type="match status" value="1"/>
</dbReference>
<evidence type="ECO:0000256" key="2">
    <source>
        <dbReference type="SAM" id="Phobius"/>
    </source>
</evidence>
<evidence type="ECO:0000313" key="4">
    <source>
        <dbReference type="Proteomes" id="UP000467841"/>
    </source>
</evidence>
<dbReference type="InterPro" id="IPR025799">
    <property type="entry name" value="Arg_MeTrfase"/>
</dbReference>
<dbReference type="OrthoDB" id="7848332at2759"/>
<gene>
    <name evidence="3" type="ORF">MERR_LOCUS28979</name>
</gene>
<evidence type="ECO:0000256" key="1">
    <source>
        <dbReference type="ARBA" id="ARBA00022691"/>
    </source>
</evidence>
<dbReference type="SUPFAM" id="SSF53335">
    <property type="entry name" value="S-adenosyl-L-methionine-dependent methyltransferases"/>
    <property type="match status" value="1"/>
</dbReference>
<reference evidence="3" key="1">
    <citation type="submission" date="2020-01" db="EMBL/GenBank/DDBJ databases">
        <authorList>
            <person name="Mishra B."/>
        </authorList>
    </citation>
    <scope>NUCLEOTIDE SEQUENCE [LARGE SCALE GENOMIC DNA]</scope>
</reference>
<dbReference type="EMBL" id="CACVBM020001251">
    <property type="protein sequence ID" value="CAA7041744.1"/>
    <property type="molecule type" value="Genomic_DNA"/>
</dbReference>
<dbReference type="Gene3D" id="2.70.160.11">
    <property type="entry name" value="Hnrnp arginine n-methyltransferase1"/>
    <property type="match status" value="1"/>
</dbReference>
<name>A0A6D2JKZ9_9BRAS</name>
<dbReference type="Gene3D" id="3.40.50.150">
    <property type="entry name" value="Vaccinia Virus protein VP39"/>
    <property type="match status" value="1"/>
</dbReference>
<sequence>MCMLWKRQKWLDMPLAQVYVVIKGKTEDVELPEKADVLISEPMGTLLVNQRMLETYVIACWGPFSVSERKNVSRSRKAFFWQQQNYYGVDLTPLYGSAHQGYFSQPVVDAFDPRLLVAPSMSHVIDFTRMKVWLSGSTVFLAFDELILVSYLWNLYV</sequence>
<organism evidence="3 4">
    <name type="scientific">Microthlaspi erraticum</name>
    <dbReference type="NCBI Taxonomy" id="1685480"/>
    <lineage>
        <taxon>Eukaryota</taxon>
        <taxon>Viridiplantae</taxon>
        <taxon>Streptophyta</taxon>
        <taxon>Embryophyta</taxon>
        <taxon>Tracheophyta</taxon>
        <taxon>Spermatophyta</taxon>
        <taxon>Magnoliopsida</taxon>
        <taxon>eudicotyledons</taxon>
        <taxon>Gunneridae</taxon>
        <taxon>Pentapetalae</taxon>
        <taxon>rosids</taxon>
        <taxon>malvids</taxon>
        <taxon>Brassicales</taxon>
        <taxon>Brassicaceae</taxon>
        <taxon>Coluteocarpeae</taxon>
        <taxon>Microthlaspi</taxon>
    </lineage>
</organism>
<comment type="caution">
    <text evidence="3">The sequence shown here is derived from an EMBL/GenBank/DDBJ whole genome shotgun (WGS) entry which is preliminary data.</text>
</comment>
<keyword evidence="2" id="KW-0472">Membrane</keyword>
<keyword evidence="2" id="KW-0812">Transmembrane</keyword>
<dbReference type="GO" id="GO:0070611">
    <property type="term" value="F:histone H3R2 methyltransferase activity"/>
    <property type="evidence" value="ECO:0007669"/>
    <property type="project" value="TreeGrafter"/>
</dbReference>
<keyword evidence="4" id="KW-1185">Reference proteome</keyword>
<dbReference type="PANTHER" id="PTHR11006">
    <property type="entry name" value="PROTEIN ARGININE N-METHYLTRANSFERASE"/>
    <property type="match status" value="1"/>
</dbReference>